<feature type="binding site" evidence="2">
    <location>
        <position position="443"/>
    </location>
    <ligand>
        <name>substrate</name>
    </ligand>
</feature>
<accession>A0A2V3XVF7</accession>
<dbReference type="Proteomes" id="UP000248057">
    <property type="component" value="Unassembled WGS sequence"/>
</dbReference>
<dbReference type="InterPro" id="IPR008928">
    <property type="entry name" value="6-hairpin_glycosidase_sf"/>
</dbReference>
<dbReference type="GO" id="GO:0005975">
    <property type="term" value="P:carbohydrate metabolic process"/>
    <property type="evidence" value="ECO:0007669"/>
    <property type="project" value="InterPro"/>
</dbReference>
<dbReference type="GeneID" id="86064853"/>
<dbReference type="EMBL" id="QJKD01000026">
    <property type="protein sequence ID" value="PXX44577.1"/>
    <property type="molecule type" value="Genomic_DNA"/>
</dbReference>
<dbReference type="RefSeq" id="WP_110326403.1">
    <property type="nucleotide sequence ID" value="NZ_QJKD01000026.1"/>
</dbReference>
<sequence length="586" mass="68192">MNRGTSITYEIDGHYNHLYLDIVSSRNQSISRYSDLSPHHASMVEQAEFQKELVSNDSTEKPVGERDIWYPVVDIDMDDSMYGVLELEGSGNYQMNQSQERTLSGSESVVVSFSDLEHWENNFVADKNIMVKDFRIRKRYSHVDKGLEFKIVFLSSDWSGRIVLWSDDTGEKSVVFEEYLQMKNHPWVRKSESGKKERYLKALKGSVDYILRNQVKKKDSRYFQGLNLFYDHDAKTYRQPSWIWTWGPAVSTLLEAAEIPGIAGEYSREFLYQKACEIGEASLRFQLTEDPSSPAYGLVFCRRDYDLRIKNCCMDFLSPPDSLFLAGWGWMALYHKTGEKKYLEATRLLVEQTARLLKTNDDIIEQDYMMPANEWKDWILDEAGFGMKGIAELHRALPEDAYREWGKKYIIQILNCLEREDGLWNRMWTRSTRSVSEISYHTRAMGWAMEGLLSSYQLLNEKQYLEKAEKMADAMLKVQNDDGSWYFVFAEGSENQGIAEKGTAYWSGLLYRLYEYSGENKYFNAAEKALEWCLDNQYWRDDSDGYGGIIGRNPSSGVIYRRFFDLSCTYTSAFVGDAIVRAWKYL</sequence>
<evidence type="ECO:0000313" key="3">
    <source>
        <dbReference type="EMBL" id="PXX44577.1"/>
    </source>
</evidence>
<protein>
    <submittedName>
        <fullName evidence="3">Glycosyl hydrolase family 88</fullName>
    </submittedName>
</protein>
<proteinExistence type="predicted"/>
<gene>
    <name evidence="3" type="ORF">DFR60_12664</name>
</gene>
<reference evidence="3 4" key="1">
    <citation type="submission" date="2018-05" db="EMBL/GenBank/DDBJ databases">
        <title>Genomic Encyclopedia of Type Strains, Phase IV (KMG-IV): sequencing the most valuable type-strain genomes for metagenomic binning, comparative biology and taxonomic classification.</title>
        <authorList>
            <person name="Goeker M."/>
        </authorList>
    </citation>
    <scope>NUCLEOTIDE SEQUENCE [LARGE SCALE GENOMIC DNA]</scope>
    <source>
        <strain evidence="3 4">DSM 24995</strain>
    </source>
</reference>
<evidence type="ECO:0000256" key="1">
    <source>
        <dbReference type="ARBA" id="ARBA00022801"/>
    </source>
</evidence>
<comment type="caution">
    <text evidence="3">The sequence shown here is derived from an EMBL/GenBank/DDBJ whole genome shotgun (WGS) entry which is preliminary data.</text>
</comment>
<dbReference type="SUPFAM" id="SSF48208">
    <property type="entry name" value="Six-hairpin glycosidases"/>
    <property type="match status" value="1"/>
</dbReference>
<keyword evidence="4" id="KW-1185">Reference proteome</keyword>
<organism evidence="3 4">
    <name type="scientific">Hungatella effluvii</name>
    <dbReference type="NCBI Taxonomy" id="1096246"/>
    <lineage>
        <taxon>Bacteria</taxon>
        <taxon>Bacillati</taxon>
        <taxon>Bacillota</taxon>
        <taxon>Clostridia</taxon>
        <taxon>Lachnospirales</taxon>
        <taxon>Lachnospiraceae</taxon>
        <taxon>Hungatella</taxon>
    </lineage>
</organism>
<dbReference type="Gene3D" id="1.50.10.20">
    <property type="match status" value="2"/>
</dbReference>
<keyword evidence="1 3" id="KW-0378">Hydrolase</keyword>
<feature type="binding site" evidence="2">
    <location>
        <position position="447"/>
    </location>
    <ligand>
        <name>substrate</name>
    </ligand>
</feature>
<evidence type="ECO:0000256" key="2">
    <source>
        <dbReference type="PIRSR" id="PIRSR610905-2"/>
    </source>
</evidence>
<dbReference type="AlphaFoldDB" id="A0A2V3XVF7"/>
<dbReference type="GO" id="GO:0016787">
    <property type="term" value="F:hydrolase activity"/>
    <property type="evidence" value="ECO:0007669"/>
    <property type="project" value="UniProtKB-KW"/>
</dbReference>
<dbReference type="Pfam" id="PF07470">
    <property type="entry name" value="Glyco_hydro_88"/>
    <property type="match status" value="1"/>
</dbReference>
<evidence type="ECO:0000313" key="4">
    <source>
        <dbReference type="Proteomes" id="UP000248057"/>
    </source>
</evidence>
<name>A0A2V3XVF7_9FIRM</name>
<dbReference type="InterPro" id="IPR010905">
    <property type="entry name" value="Glyco_hydro_88"/>
</dbReference>